<proteinExistence type="predicted"/>
<feature type="region of interest" description="Disordered" evidence="1">
    <location>
        <begin position="39"/>
        <end position="59"/>
    </location>
</feature>
<gene>
    <name evidence="2" type="ORF">VNO77_42284</name>
</gene>
<evidence type="ECO:0000256" key="1">
    <source>
        <dbReference type="SAM" id="MobiDB-lite"/>
    </source>
</evidence>
<sequence length="136" mass="15329">MGENFVFANNIELEVVVCTTDNVELDVMFVENVEPQDVSAENSFRKSSMSKDSEYEPLNEDTSATPMLMALSNSLTWPNLEIKSSLSLTLLQDGGGNFPYLLRSDTYNILHFHFPIKFHFTSIEPESFLHSLDGIS</sequence>
<name>A0AAN9K3T0_CANGL</name>
<evidence type="ECO:0000313" key="2">
    <source>
        <dbReference type="EMBL" id="KAK7308664.1"/>
    </source>
</evidence>
<keyword evidence="3" id="KW-1185">Reference proteome</keyword>
<dbReference type="Proteomes" id="UP001367508">
    <property type="component" value="Unassembled WGS sequence"/>
</dbReference>
<evidence type="ECO:0000313" key="3">
    <source>
        <dbReference type="Proteomes" id="UP001367508"/>
    </source>
</evidence>
<comment type="caution">
    <text evidence="2">The sequence shown here is derived from an EMBL/GenBank/DDBJ whole genome shotgun (WGS) entry which is preliminary data.</text>
</comment>
<reference evidence="2 3" key="1">
    <citation type="submission" date="2024-01" db="EMBL/GenBank/DDBJ databases">
        <title>The genomes of 5 underutilized Papilionoideae crops provide insights into root nodulation and disease resistanc.</title>
        <authorList>
            <person name="Jiang F."/>
        </authorList>
    </citation>
    <scope>NUCLEOTIDE SEQUENCE [LARGE SCALE GENOMIC DNA]</scope>
    <source>
        <strain evidence="2">LVBAO_FW01</strain>
        <tissue evidence="2">Leaves</tissue>
    </source>
</reference>
<organism evidence="2 3">
    <name type="scientific">Canavalia gladiata</name>
    <name type="common">Sword bean</name>
    <name type="synonym">Dolichos gladiatus</name>
    <dbReference type="NCBI Taxonomy" id="3824"/>
    <lineage>
        <taxon>Eukaryota</taxon>
        <taxon>Viridiplantae</taxon>
        <taxon>Streptophyta</taxon>
        <taxon>Embryophyta</taxon>
        <taxon>Tracheophyta</taxon>
        <taxon>Spermatophyta</taxon>
        <taxon>Magnoliopsida</taxon>
        <taxon>eudicotyledons</taxon>
        <taxon>Gunneridae</taxon>
        <taxon>Pentapetalae</taxon>
        <taxon>rosids</taxon>
        <taxon>fabids</taxon>
        <taxon>Fabales</taxon>
        <taxon>Fabaceae</taxon>
        <taxon>Papilionoideae</taxon>
        <taxon>50 kb inversion clade</taxon>
        <taxon>NPAAA clade</taxon>
        <taxon>indigoferoid/millettioid clade</taxon>
        <taxon>Phaseoleae</taxon>
        <taxon>Canavalia</taxon>
    </lineage>
</organism>
<dbReference type="EMBL" id="JAYMYQ010000010">
    <property type="protein sequence ID" value="KAK7308664.1"/>
    <property type="molecule type" value="Genomic_DNA"/>
</dbReference>
<dbReference type="AlphaFoldDB" id="A0AAN9K3T0"/>
<accession>A0AAN9K3T0</accession>
<protein>
    <submittedName>
        <fullName evidence="2">Uncharacterized protein</fullName>
    </submittedName>
</protein>